<comment type="caution">
    <text evidence="2">The sequence shown here is derived from an EMBL/GenBank/DDBJ whole genome shotgun (WGS) entry which is preliminary data.</text>
</comment>
<dbReference type="EMBL" id="CAJJDN010000023">
    <property type="protein sequence ID" value="CAD8067919.1"/>
    <property type="molecule type" value="Genomic_DNA"/>
</dbReference>
<dbReference type="Pfam" id="PF00027">
    <property type="entry name" value="cNMP_binding"/>
    <property type="match status" value="1"/>
</dbReference>
<protein>
    <recommendedName>
        <fullName evidence="1">Cyclic nucleotide-binding domain-containing protein</fullName>
    </recommendedName>
</protein>
<name>A0A8S1LM73_9CILI</name>
<gene>
    <name evidence="2" type="ORF">PSON_ATCC_30995.1.T0230281</name>
</gene>
<dbReference type="Proteomes" id="UP000692954">
    <property type="component" value="Unassembled WGS sequence"/>
</dbReference>
<sequence length="271" mass="32303">MSKQLLKEQIKFGQCDPQLFKQLKIVDNIESDVAFQLLSKRAILIEIKKDKTLNIENLYYYKLLLGDIVFRDNQIIALQNSDVILINKELIEYFQQEERIKKIENFINILLEINIFKGLSYYQLKQLVKECVHINLNENRKLFNQGEIPTDAFILIKGQLQLFKSTEGIELVFSQNRNHFAIYECMNSKPIQFNVITKSECSLIKINRKTLLKFEQDLKVKKEINIDLNEFKSEIFRKKEQQKFKKKVLEEVSRDLKRRGQLPKLRNQSYY</sequence>
<dbReference type="InterPro" id="IPR000595">
    <property type="entry name" value="cNMP-bd_dom"/>
</dbReference>
<organism evidence="2 3">
    <name type="scientific">Paramecium sonneborni</name>
    <dbReference type="NCBI Taxonomy" id="65129"/>
    <lineage>
        <taxon>Eukaryota</taxon>
        <taxon>Sar</taxon>
        <taxon>Alveolata</taxon>
        <taxon>Ciliophora</taxon>
        <taxon>Intramacronucleata</taxon>
        <taxon>Oligohymenophorea</taxon>
        <taxon>Peniculida</taxon>
        <taxon>Parameciidae</taxon>
        <taxon>Paramecium</taxon>
    </lineage>
</organism>
<dbReference type="AlphaFoldDB" id="A0A8S1LM73"/>
<dbReference type="CDD" id="cd00038">
    <property type="entry name" value="CAP_ED"/>
    <property type="match status" value="1"/>
</dbReference>
<proteinExistence type="predicted"/>
<accession>A0A8S1LM73</accession>
<evidence type="ECO:0000259" key="1">
    <source>
        <dbReference type="PROSITE" id="PS50042"/>
    </source>
</evidence>
<dbReference type="OrthoDB" id="301075at2759"/>
<reference evidence="2" key="1">
    <citation type="submission" date="2021-01" db="EMBL/GenBank/DDBJ databases">
        <authorList>
            <consortium name="Genoscope - CEA"/>
            <person name="William W."/>
        </authorList>
    </citation>
    <scope>NUCLEOTIDE SEQUENCE</scope>
</reference>
<evidence type="ECO:0000313" key="3">
    <source>
        <dbReference type="Proteomes" id="UP000692954"/>
    </source>
</evidence>
<evidence type="ECO:0000313" key="2">
    <source>
        <dbReference type="EMBL" id="CAD8067919.1"/>
    </source>
</evidence>
<dbReference type="PROSITE" id="PS50042">
    <property type="entry name" value="CNMP_BINDING_3"/>
    <property type="match status" value="1"/>
</dbReference>
<feature type="domain" description="Cyclic nucleotide-binding" evidence="1">
    <location>
        <begin position="115"/>
        <end position="214"/>
    </location>
</feature>
<keyword evidence="3" id="KW-1185">Reference proteome</keyword>